<gene>
    <name evidence="1" type="ORF">DWW10_16425</name>
</gene>
<dbReference type="Proteomes" id="UP000283850">
    <property type="component" value="Unassembled WGS sequence"/>
</dbReference>
<accession>A0A412Y1K7</accession>
<evidence type="ECO:0000313" key="1">
    <source>
        <dbReference type="EMBL" id="RGV51247.1"/>
    </source>
</evidence>
<organism evidence="1 2">
    <name type="scientific">Bacteroides intestinalis</name>
    <dbReference type="NCBI Taxonomy" id="329854"/>
    <lineage>
        <taxon>Bacteria</taxon>
        <taxon>Pseudomonadati</taxon>
        <taxon>Bacteroidota</taxon>
        <taxon>Bacteroidia</taxon>
        <taxon>Bacteroidales</taxon>
        <taxon>Bacteroidaceae</taxon>
        <taxon>Bacteroides</taxon>
    </lineage>
</organism>
<sequence length="101" mass="11109">MKKSVFGGIFALAFLVIAGYGVKSVKNHARLSYLALENVEALASSSEGTDAGFCFLEQAFYGEYSYQSFCDKETSDSKIYPCPSSQSWGNYLKSAQDRCTK</sequence>
<evidence type="ECO:0008006" key="3">
    <source>
        <dbReference type="Google" id="ProtNLM"/>
    </source>
</evidence>
<evidence type="ECO:0000313" key="2">
    <source>
        <dbReference type="Proteomes" id="UP000283850"/>
    </source>
</evidence>
<dbReference type="InterPro" id="IPR025905">
    <property type="entry name" value="NVEALA"/>
</dbReference>
<name>A0A412Y1K7_9BACE</name>
<proteinExistence type="predicted"/>
<dbReference type="AlphaFoldDB" id="A0A412Y1K7"/>
<comment type="caution">
    <text evidence="1">The sequence shown here is derived from an EMBL/GenBank/DDBJ whole genome shotgun (WGS) entry which is preliminary data.</text>
</comment>
<reference evidence="1 2" key="1">
    <citation type="submission" date="2018-08" db="EMBL/GenBank/DDBJ databases">
        <title>A genome reference for cultivated species of the human gut microbiota.</title>
        <authorList>
            <person name="Zou Y."/>
            <person name="Xue W."/>
            <person name="Luo G."/>
        </authorList>
    </citation>
    <scope>NUCLEOTIDE SEQUENCE [LARGE SCALE GENOMIC DNA]</scope>
    <source>
        <strain evidence="1 2">AF14-32</strain>
    </source>
</reference>
<protein>
    <recommendedName>
        <fullName evidence="3">NVEALA protein</fullName>
    </recommendedName>
</protein>
<dbReference type="RefSeq" id="WP_118420726.1">
    <property type="nucleotide sequence ID" value="NZ_QRZF01000012.1"/>
</dbReference>
<dbReference type="EMBL" id="QRZF01000012">
    <property type="protein sequence ID" value="RGV51247.1"/>
    <property type="molecule type" value="Genomic_DNA"/>
</dbReference>
<dbReference type="Pfam" id="PF14055">
    <property type="entry name" value="NVEALA"/>
    <property type="match status" value="1"/>
</dbReference>